<name>A0A841CAR1_9PSEU</name>
<proteinExistence type="predicted"/>
<sequence length="175" mass="18910">MSAPEGNWLRLDDSTGQDDVGSALCAMYFHSGGTDAATADEAVRELIGFDTLYAPGGLLLHDGEGAQAEPGPRSNLFAWRTWLATLYRADVELGPGPWVEYVGDVVRVWPGEGHDGPHLDVPRQALPGMLRQAQRDLTAFLGTLRTWARTYSPQQAELLVAAVDAGLEITEPLPL</sequence>
<reference evidence="1 2" key="1">
    <citation type="submission" date="2020-08" db="EMBL/GenBank/DDBJ databases">
        <title>Genomic Encyclopedia of Type Strains, Phase III (KMG-III): the genomes of soil and plant-associated and newly described type strains.</title>
        <authorList>
            <person name="Whitman W."/>
        </authorList>
    </citation>
    <scope>NUCLEOTIDE SEQUENCE [LARGE SCALE GENOMIC DNA]</scope>
    <source>
        <strain evidence="1 2">CECT 8640</strain>
    </source>
</reference>
<keyword evidence="2" id="KW-1185">Reference proteome</keyword>
<dbReference type="Proteomes" id="UP000547510">
    <property type="component" value="Unassembled WGS sequence"/>
</dbReference>
<dbReference type="EMBL" id="JACHJN010000001">
    <property type="protein sequence ID" value="MBB5954033.1"/>
    <property type="molecule type" value="Genomic_DNA"/>
</dbReference>
<gene>
    <name evidence="1" type="ORF">FHS29_000603</name>
</gene>
<evidence type="ECO:0000313" key="2">
    <source>
        <dbReference type="Proteomes" id="UP000547510"/>
    </source>
</evidence>
<comment type="caution">
    <text evidence="1">The sequence shown here is derived from an EMBL/GenBank/DDBJ whole genome shotgun (WGS) entry which is preliminary data.</text>
</comment>
<evidence type="ECO:0000313" key="1">
    <source>
        <dbReference type="EMBL" id="MBB5954033.1"/>
    </source>
</evidence>
<dbReference type="RefSeq" id="WP_184687926.1">
    <property type="nucleotide sequence ID" value="NZ_JACHJN010000001.1"/>
</dbReference>
<protein>
    <submittedName>
        <fullName evidence="1">Uncharacterized protein</fullName>
    </submittedName>
</protein>
<organism evidence="1 2">
    <name type="scientific">Saccharothrix tamanrassetensis</name>
    <dbReference type="NCBI Taxonomy" id="1051531"/>
    <lineage>
        <taxon>Bacteria</taxon>
        <taxon>Bacillati</taxon>
        <taxon>Actinomycetota</taxon>
        <taxon>Actinomycetes</taxon>
        <taxon>Pseudonocardiales</taxon>
        <taxon>Pseudonocardiaceae</taxon>
        <taxon>Saccharothrix</taxon>
    </lineage>
</organism>
<accession>A0A841CAR1</accession>
<dbReference type="AlphaFoldDB" id="A0A841CAR1"/>